<evidence type="ECO:0008006" key="3">
    <source>
        <dbReference type="Google" id="ProtNLM"/>
    </source>
</evidence>
<accession>A0A1W2GJ91</accession>
<dbReference type="AlphaFoldDB" id="A0A1W2GJ91"/>
<dbReference type="RefSeq" id="WP_084373678.1">
    <property type="nucleotide sequence ID" value="NZ_FWYF01000003.1"/>
</dbReference>
<reference evidence="1 2" key="1">
    <citation type="submission" date="2017-04" db="EMBL/GenBank/DDBJ databases">
        <authorList>
            <person name="Afonso C.L."/>
            <person name="Miller P.J."/>
            <person name="Scott M.A."/>
            <person name="Spackman E."/>
            <person name="Goraichik I."/>
            <person name="Dimitrov K.M."/>
            <person name="Suarez D.L."/>
            <person name="Swayne D.E."/>
        </authorList>
    </citation>
    <scope>NUCLEOTIDE SEQUENCE [LARGE SCALE GENOMIC DNA]</scope>
    <source>
        <strain evidence="1 2">DSM 26133</strain>
    </source>
</reference>
<keyword evidence="2" id="KW-1185">Reference proteome</keyword>
<protein>
    <recommendedName>
        <fullName evidence="3">Tetratricopeptide repeat-containing protein</fullName>
    </recommendedName>
</protein>
<dbReference type="STRING" id="692418.SAMN04488029_3036"/>
<gene>
    <name evidence="1" type="ORF">SAMN04488029_3036</name>
</gene>
<dbReference type="EMBL" id="FWYF01000003">
    <property type="protein sequence ID" value="SMD36717.1"/>
    <property type="molecule type" value="Genomic_DNA"/>
</dbReference>
<evidence type="ECO:0000313" key="2">
    <source>
        <dbReference type="Proteomes" id="UP000192472"/>
    </source>
</evidence>
<sequence length="515" mass="61026">MSKERSDALFHLIKSLKKSEKRYFKLSMVNAEEKKFSRLFNIIESQSVFDDDEVLKKDATIKPSQLSNMKAHLYTKILNALRDYNSNTLPNIKIRDMIDHAEILFNKGLYKQCAEVIKKVKKIAVKGGNLEMQLEILKWEKQVLFHTSGKENVARTNDIIADVQRVNNRINNINSFSNLQVKLHSLYQKIGFIRSESDYNKIQNVFAASLPVFVEEELSNSEKISLYNLYTGYYFFLQDFEKGFQYANKLVNLFNKNKALINSMLEAYINSLNNLLIAQNKLLKYREFQATTRELRALNNLPSAQLNENIRMKLLKYTFVHEFNRLFLMGDFERGVKLMERIKPGMEQFISQIDMHSKVILFYKTACLYFGNDNYQTAIYWLNQIINSKEVDLREDIHGFARILNLIAHYELNNMELIEYYVRSTYRFLLKKEDLHLYQKYILNFLVRLKTNITQEELVKRFRALRENLIPLAKDPYERRAFIYFDIISWLESKIERRPVQSIIKDKALLRLSEI</sequence>
<dbReference type="OrthoDB" id="714416at2"/>
<proteinExistence type="predicted"/>
<organism evidence="1 2">
    <name type="scientific">Reichenbachiella faecimaris</name>
    <dbReference type="NCBI Taxonomy" id="692418"/>
    <lineage>
        <taxon>Bacteria</taxon>
        <taxon>Pseudomonadati</taxon>
        <taxon>Bacteroidota</taxon>
        <taxon>Cytophagia</taxon>
        <taxon>Cytophagales</taxon>
        <taxon>Reichenbachiellaceae</taxon>
        <taxon>Reichenbachiella</taxon>
    </lineage>
</organism>
<name>A0A1W2GJ91_REIFA</name>
<dbReference type="Proteomes" id="UP000192472">
    <property type="component" value="Unassembled WGS sequence"/>
</dbReference>
<evidence type="ECO:0000313" key="1">
    <source>
        <dbReference type="EMBL" id="SMD36717.1"/>
    </source>
</evidence>